<gene>
    <name evidence="2" type="ORF">Zmor_025813</name>
</gene>
<sequence>MSVPEVPAARLALADAGNGLRRAGGGGFRRERGGKSGGVPLQITPTILLQLQTGAGTAAAAGPPTPADPGLAKIRINAFSPIYLICCGLGVALGLVPYLGHDLCLLFRLHIPDASGPFRSASRMLQPRSMSCLQMQHLTSGRQIDTHFWVDGCGRRAGLTLVYLRG</sequence>
<evidence type="ECO:0000313" key="2">
    <source>
        <dbReference type="EMBL" id="KAJ3643077.1"/>
    </source>
</evidence>
<keyword evidence="3" id="KW-1185">Reference proteome</keyword>
<keyword evidence="1" id="KW-0812">Transmembrane</keyword>
<name>A0AA38HUV0_9CUCU</name>
<evidence type="ECO:0000256" key="1">
    <source>
        <dbReference type="SAM" id="Phobius"/>
    </source>
</evidence>
<organism evidence="2 3">
    <name type="scientific">Zophobas morio</name>
    <dbReference type="NCBI Taxonomy" id="2755281"/>
    <lineage>
        <taxon>Eukaryota</taxon>
        <taxon>Metazoa</taxon>
        <taxon>Ecdysozoa</taxon>
        <taxon>Arthropoda</taxon>
        <taxon>Hexapoda</taxon>
        <taxon>Insecta</taxon>
        <taxon>Pterygota</taxon>
        <taxon>Neoptera</taxon>
        <taxon>Endopterygota</taxon>
        <taxon>Coleoptera</taxon>
        <taxon>Polyphaga</taxon>
        <taxon>Cucujiformia</taxon>
        <taxon>Tenebrionidae</taxon>
        <taxon>Zophobas</taxon>
    </lineage>
</organism>
<reference evidence="2" key="1">
    <citation type="journal article" date="2023" name="G3 (Bethesda)">
        <title>Whole genome assemblies of Zophobas morio and Tenebrio molitor.</title>
        <authorList>
            <person name="Kaur S."/>
            <person name="Stinson S.A."/>
            <person name="diCenzo G.C."/>
        </authorList>
    </citation>
    <scope>NUCLEOTIDE SEQUENCE</scope>
    <source>
        <strain evidence="2">QUZm001</strain>
    </source>
</reference>
<dbReference type="Proteomes" id="UP001168821">
    <property type="component" value="Unassembled WGS sequence"/>
</dbReference>
<comment type="caution">
    <text evidence="2">The sequence shown here is derived from an EMBL/GenBank/DDBJ whole genome shotgun (WGS) entry which is preliminary data.</text>
</comment>
<feature type="transmembrane region" description="Helical" evidence="1">
    <location>
        <begin position="82"/>
        <end position="100"/>
    </location>
</feature>
<dbReference type="AlphaFoldDB" id="A0AA38HUV0"/>
<evidence type="ECO:0000313" key="3">
    <source>
        <dbReference type="Proteomes" id="UP001168821"/>
    </source>
</evidence>
<proteinExistence type="predicted"/>
<keyword evidence="1" id="KW-1133">Transmembrane helix</keyword>
<dbReference type="EMBL" id="JALNTZ010000008">
    <property type="protein sequence ID" value="KAJ3643077.1"/>
    <property type="molecule type" value="Genomic_DNA"/>
</dbReference>
<protein>
    <submittedName>
        <fullName evidence="2">Uncharacterized protein</fullName>
    </submittedName>
</protein>
<keyword evidence="1" id="KW-0472">Membrane</keyword>
<accession>A0AA38HUV0</accession>